<protein>
    <submittedName>
        <fullName evidence="1">Uncharacterized protein</fullName>
    </submittedName>
</protein>
<dbReference type="Proteomes" id="UP000245469">
    <property type="component" value="Unassembled WGS sequence"/>
</dbReference>
<sequence>MARITVSDSNLEVRLTGLDAVWAMRRRLVVPLSAVRGATADPGAAAEPKGVRAPGLHLPGVAAVGTFHRGGAKTLYAVHSGRRTVVVQLEPGADTAGFARVVVEVPDPRMAVDDVNRALSIGR</sequence>
<gene>
    <name evidence="1" type="ORF">BXY45_11297</name>
</gene>
<keyword evidence="2" id="KW-1185">Reference proteome</keyword>
<dbReference type="RefSeq" id="WP_109774543.1">
    <property type="nucleotide sequence ID" value="NZ_QGDQ01000012.1"/>
</dbReference>
<dbReference type="AlphaFoldDB" id="A0A316A7E5"/>
<dbReference type="OrthoDB" id="530515at2"/>
<dbReference type="EMBL" id="QGDQ01000012">
    <property type="protein sequence ID" value="PWJ53523.1"/>
    <property type="molecule type" value="Genomic_DNA"/>
</dbReference>
<organism evidence="1 2">
    <name type="scientific">Quadrisphaera granulorum</name>
    <dbReference type="NCBI Taxonomy" id="317664"/>
    <lineage>
        <taxon>Bacteria</taxon>
        <taxon>Bacillati</taxon>
        <taxon>Actinomycetota</taxon>
        <taxon>Actinomycetes</taxon>
        <taxon>Kineosporiales</taxon>
        <taxon>Kineosporiaceae</taxon>
        <taxon>Quadrisphaera</taxon>
    </lineage>
</organism>
<proteinExistence type="predicted"/>
<reference evidence="1 2" key="1">
    <citation type="submission" date="2018-03" db="EMBL/GenBank/DDBJ databases">
        <title>Genomic Encyclopedia of Archaeal and Bacterial Type Strains, Phase II (KMG-II): from individual species to whole genera.</title>
        <authorList>
            <person name="Goeker M."/>
        </authorList>
    </citation>
    <scope>NUCLEOTIDE SEQUENCE [LARGE SCALE GENOMIC DNA]</scope>
    <source>
        <strain evidence="1 2">DSM 44889</strain>
    </source>
</reference>
<name>A0A316A7E5_9ACTN</name>
<evidence type="ECO:0000313" key="2">
    <source>
        <dbReference type="Proteomes" id="UP000245469"/>
    </source>
</evidence>
<comment type="caution">
    <text evidence="1">The sequence shown here is derived from an EMBL/GenBank/DDBJ whole genome shotgun (WGS) entry which is preliminary data.</text>
</comment>
<evidence type="ECO:0000313" key="1">
    <source>
        <dbReference type="EMBL" id="PWJ53523.1"/>
    </source>
</evidence>
<accession>A0A316A7E5</accession>